<accession>A0A3P8BSQ6</accession>
<dbReference type="EMBL" id="UZAH01032869">
    <property type="protein sequence ID" value="VDP24291.1"/>
    <property type="molecule type" value="Genomic_DNA"/>
</dbReference>
<name>A0A183GFU1_HELPZ</name>
<evidence type="ECO:0000313" key="2">
    <source>
        <dbReference type="Proteomes" id="UP000050761"/>
    </source>
</evidence>
<organism evidence="2 3">
    <name type="scientific">Heligmosomoides polygyrus</name>
    <name type="common">Parasitic roundworm</name>
    <dbReference type="NCBI Taxonomy" id="6339"/>
    <lineage>
        <taxon>Eukaryota</taxon>
        <taxon>Metazoa</taxon>
        <taxon>Ecdysozoa</taxon>
        <taxon>Nematoda</taxon>
        <taxon>Chromadorea</taxon>
        <taxon>Rhabditida</taxon>
        <taxon>Rhabditina</taxon>
        <taxon>Rhabditomorpha</taxon>
        <taxon>Strongyloidea</taxon>
        <taxon>Heligmosomidae</taxon>
        <taxon>Heligmosomoides</taxon>
    </lineage>
</organism>
<dbReference type="AlphaFoldDB" id="A0A183GFU1"/>
<accession>A0A183GFU1</accession>
<evidence type="ECO:0000313" key="3">
    <source>
        <dbReference type="WBParaSite" id="HPBE_0002129401-mRNA-1"/>
    </source>
</evidence>
<gene>
    <name evidence="1" type="ORF">HPBE_LOCUS21293</name>
</gene>
<reference evidence="1 2" key="1">
    <citation type="submission" date="2018-11" db="EMBL/GenBank/DDBJ databases">
        <authorList>
            <consortium name="Pathogen Informatics"/>
        </authorList>
    </citation>
    <scope>NUCLEOTIDE SEQUENCE [LARGE SCALE GENOMIC DNA]</scope>
</reference>
<keyword evidence="2" id="KW-1185">Reference proteome</keyword>
<proteinExistence type="predicted"/>
<sequence length="110" mass="12930">MELLLLAGAPRHFRTWVSPLDVLDESTFRQRFRLSRRGFQYVVGLTDEELLPETRTTAISLGCSQSTVSRVIGDVTEVFWNRRHEFIRRSTDEERLAMSRRLNARFTLRT</sequence>
<dbReference type="OrthoDB" id="2430314at2759"/>
<protein>
    <submittedName>
        <fullName evidence="3">Helix-turn-helix domain-containing protein</fullName>
    </submittedName>
</protein>
<evidence type="ECO:0000313" key="1">
    <source>
        <dbReference type="EMBL" id="VDP24291.1"/>
    </source>
</evidence>
<reference evidence="3" key="2">
    <citation type="submission" date="2019-09" db="UniProtKB">
        <authorList>
            <consortium name="WormBaseParasite"/>
        </authorList>
    </citation>
    <scope>IDENTIFICATION</scope>
</reference>
<dbReference type="Proteomes" id="UP000050761">
    <property type="component" value="Unassembled WGS sequence"/>
</dbReference>
<dbReference type="WBParaSite" id="HPBE_0002129401-mRNA-1">
    <property type="protein sequence ID" value="HPBE_0002129401-mRNA-1"/>
    <property type="gene ID" value="HPBE_0002129401"/>
</dbReference>